<evidence type="ECO:0000313" key="1">
    <source>
        <dbReference type="EMBL" id="ADI65847.1"/>
    </source>
</evidence>
<dbReference type="AlphaFoldDB" id="D7DXM1"/>
<protein>
    <submittedName>
        <fullName evidence="1">Uncharacterized protein</fullName>
    </submittedName>
</protein>
<dbReference type="RefSeq" id="WP_013192857.1">
    <property type="nucleotide sequence ID" value="NC_014248.1"/>
</dbReference>
<organism evidence="1 2">
    <name type="scientific">Nostoc azollae (strain 0708)</name>
    <name type="common">Anabaena azollae (strain 0708)</name>
    <dbReference type="NCBI Taxonomy" id="551115"/>
    <lineage>
        <taxon>Bacteria</taxon>
        <taxon>Bacillati</taxon>
        <taxon>Cyanobacteriota</taxon>
        <taxon>Cyanophyceae</taxon>
        <taxon>Nostocales</taxon>
        <taxon>Nostocaceae</taxon>
        <taxon>Trichormus</taxon>
    </lineage>
</organism>
<reference evidence="1 2" key="1">
    <citation type="journal article" date="2010" name="PLoS ONE">
        <title>Genome erosion in a nitrogen-fixing vertically transmitted endosymbiotic multicellular cyanobacterium.</title>
        <authorList>
            <person name="Ran L."/>
            <person name="Larsson J."/>
            <person name="Vigil-Stenman T."/>
            <person name="Nylander J.A."/>
            <person name="Ininbergs K."/>
            <person name="Zheng W.W."/>
            <person name="Lapidus A."/>
            <person name="Lowry S."/>
            <person name="Haselkorn R."/>
            <person name="Bergman B."/>
        </authorList>
    </citation>
    <scope>NUCLEOTIDE SEQUENCE [LARGE SCALE GENOMIC DNA]</scope>
    <source>
        <strain evidence="1 2">0708</strain>
    </source>
</reference>
<accession>D7DXM1</accession>
<proteinExistence type="predicted"/>
<evidence type="ECO:0000313" key="2">
    <source>
        <dbReference type="Proteomes" id="UP000001511"/>
    </source>
</evidence>
<name>D7DXM1_NOSA0</name>
<sequence>MAGVYIEKVYCCTIINSNLWFAGTFVVLGTVKGVHMVAWDTFIWERGVSRGTSKLLRCDRTVELMGASQ</sequence>
<dbReference type="KEGG" id="naz:Aazo_4603"/>
<dbReference type="Proteomes" id="UP000001511">
    <property type="component" value="Chromosome"/>
</dbReference>
<dbReference type="EMBL" id="CP002059">
    <property type="protein sequence ID" value="ADI65847.1"/>
    <property type="molecule type" value="Genomic_DNA"/>
</dbReference>
<gene>
    <name evidence="1" type="ordered locus">Aazo_4603</name>
</gene>
<dbReference type="HOGENOM" id="CLU_2771764_0_0_3"/>
<keyword evidence="2" id="KW-1185">Reference proteome</keyword>